<accession>K6V6Q1</accession>
<name>K6V6Q1_9MICO</name>
<proteinExistence type="predicted"/>
<dbReference type="Gene3D" id="3.30.530.20">
    <property type="match status" value="1"/>
</dbReference>
<dbReference type="InterPro" id="IPR019587">
    <property type="entry name" value="Polyketide_cyclase/dehydratase"/>
</dbReference>
<dbReference type="CDD" id="cd07812">
    <property type="entry name" value="SRPBCC"/>
    <property type="match status" value="1"/>
</dbReference>
<gene>
    <name evidence="1" type="ORF">AUCHE_08_01510</name>
</gene>
<dbReference type="EMBL" id="BAGZ01000008">
    <property type="protein sequence ID" value="GAB77908.1"/>
    <property type="molecule type" value="Genomic_DNA"/>
</dbReference>
<dbReference type="Pfam" id="PF10604">
    <property type="entry name" value="Polyketide_cyc2"/>
    <property type="match status" value="1"/>
</dbReference>
<dbReference type="SUPFAM" id="SSF55961">
    <property type="entry name" value="Bet v1-like"/>
    <property type="match status" value="1"/>
</dbReference>
<reference evidence="1 2" key="1">
    <citation type="submission" date="2012-08" db="EMBL/GenBank/DDBJ databases">
        <title>Whole genome shotgun sequence of Austwickia chelonae NBRC 105200.</title>
        <authorList>
            <person name="Yoshida I."/>
            <person name="Hosoyama A."/>
            <person name="Tsuchikane K."/>
            <person name="Katsumata H."/>
            <person name="Ando Y."/>
            <person name="Ohji S."/>
            <person name="Hamada M."/>
            <person name="Tamura T."/>
            <person name="Yamazoe A."/>
            <person name="Yamazaki S."/>
            <person name="Fujita N."/>
        </authorList>
    </citation>
    <scope>NUCLEOTIDE SEQUENCE [LARGE SCALE GENOMIC DNA]</scope>
    <source>
        <strain evidence="1 2">NBRC 105200</strain>
    </source>
</reference>
<organism evidence="1 2">
    <name type="scientific">Austwickia chelonae NBRC 105200</name>
    <dbReference type="NCBI Taxonomy" id="1184607"/>
    <lineage>
        <taxon>Bacteria</taxon>
        <taxon>Bacillati</taxon>
        <taxon>Actinomycetota</taxon>
        <taxon>Actinomycetes</taxon>
        <taxon>Micrococcales</taxon>
        <taxon>Dermatophilaceae</taxon>
        <taxon>Austwickia</taxon>
    </lineage>
</organism>
<protein>
    <recommendedName>
        <fullName evidence="3">Polyketide cyclase/dehydrase</fullName>
    </recommendedName>
</protein>
<dbReference type="eggNOG" id="COG3832">
    <property type="taxonomic scope" value="Bacteria"/>
</dbReference>
<dbReference type="STRING" id="100225.SAMN05421595_0419"/>
<evidence type="ECO:0008006" key="3">
    <source>
        <dbReference type="Google" id="ProtNLM"/>
    </source>
</evidence>
<dbReference type="RefSeq" id="WP_006502660.1">
    <property type="nucleotide sequence ID" value="NZ_BAGZ01000008.1"/>
</dbReference>
<dbReference type="OrthoDB" id="4483486at2"/>
<sequence>MSTVEHRSDASPAAVWAVLADGWTFGSWVVGASRVRAVEPDWPAVGSRVHHSVGAWPAVLDDNTEAVEAAEGERLVMLARTRPVGQARVEITLVPDGEKTLIRMTEDFVSGPATIVPSPVRGAALTARNTETLRRLSFLAQRRTRP</sequence>
<dbReference type="InterPro" id="IPR023393">
    <property type="entry name" value="START-like_dom_sf"/>
</dbReference>
<dbReference type="AlphaFoldDB" id="K6V6Q1"/>
<keyword evidence="2" id="KW-1185">Reference proteome</keyword>
<comment type="caution">
    <text evidence="1">The sequence shown here is derived from an EMBL/GenBank/DDBJ whole genome shotgun (WGS) entry which is preliminary data.</text>
</comment>
<dbReference type="Proteomes" id="UP000008495">
    <property type="component" value="Unassembled WGS sequence"/>
</dbReference>
<evidence type="ECO:0000313" key="1">
    <source>
        <dbReference type="EMBL" id="GAB77908.1"/>
    </source>
</evidence>
<evidence type="ECO:0000313" key="2">
    <source>
        <dbReference type="Proteomes" id="UP000008495"/>
    </source>
</evidence>